<sequence>MTKRPPNKFIAPIVIAGITAGFFVSAYKFVFAKPKPAEQQLKQDLAEQSPQKNDEK</sequence>
<evidence type="ECO:0000256" key="1">
    <source>
        <dbReference type="SAM" id="Phobius"/>
    </source>
</evidence>
<keyword evidence="1" id="KW-0472">Membrane</keyword>
<keyword evidence="1" id="KW-0812">Transmembrane</keyword>
<accession>A0A811GI29</accession>
<evidence type="ECO:0000313" key="2">
    <source>
        <dbReference type="EMBL" id="CAB1222578.1"/>
    </source>
</evidence>
<comment type="caution">
    <text evidence="2">The sequence shown here is derived from an EMBL/GenBank/DDBJ whole genome shotgun (WGS) entry which is preliminary data.</text>
</comment>
<reference evidence="2 3" key="1">
    <citation type="submission" date="2020-02" db="EMBL/GenBank/DDBJ databases">
        <authorList>
            <person name="Chaudhuri R."/>
        </authorList>
    </citation>
    <scope>NUCLEOTIDE SEQUENCE [LARGE SCALE GENOMIC DNA]</scope>
    <source>
        <strain evidence="2">SFB21</strain>
    </source>
</reference>
<organism evidence="2 3">
    <name type="scientific">Acinetobacter bouvetii</name>
    <dbReference type="NCBI Taxonomy" id="202951"/>
    <lineage>
        <taxon>Bacteria</taxon>
        <taxon>Pseudomonadati</taxon>
        <taxon>Pseudomonadota</taxon>
        <taxon>Gammaproteobacteria</taxon>
        <taxon>Moraxellales</taxon>
        <taxon>Moraxellaceae</taxon>
        <taxon>Acinetobacter</taxon>
    </lineage>
</organism>
<evidence type="ECO:0000313" key="3">
    <source>
        <dbReference type="Proteomes" id="UP000489961"/>
    </source>
</evidence>
<dbReference type="RefSeq" id="WP_174560839.1">
    <property type="nucleotide sequence ID" value="NZ_CADDTS010000049.1"/>
</dbReference>
<protein>
    <submittedName>
        <fullName evidence="2">Uncharacterized protein</fullName>
    </submittedName>
</protein>
<dbReference type="Proteomes" id="UP000489961">
    <property type="component" value="Unassembled WGS sequence"/>
</dbReference>
<gene>
    <name evidence="2" type="ORF">SFB21_3154</name>
</gene>
<dbReference type="AlphaFoldDB" id="A0A811GI29"/>
<dbReference type="EMBL" id="CADDTS010000049">
    <property type="protein sequence ID" value="CAB1222578.1"/>
    <property type="molecule type" value="Genomic_DNA"/>
</dbReference>
<keyword evidence="1" id="KW-1133">Transmembrane helix</keyword>
<proteinExistence type="predicted"/>
<name>A0A811GI29_9GAMM</name>
<feature type="transmembrane region" description="Helical" evidence="1">
    <location>
        <begin position="9"/>
        <end position="30"/>
    </location>
</feature>